<dbReference type="EMBL" id="KE747820">
    <property type="protein sequence ID" value="RMZ69676.1"/>
    <property type="molecule type" value="Genomic_DNA"/>
</dbReference>
<organism evidence="1 2">
    <name type="scientific">Pyrenophora seminiperda CCB06</name>
    <dbReference type="NCBI Taxonomy" id="1302712"/>
    <lineage>
        <taxon>Eukaryota</taxon>
        <taxon>Fungi</taxon>
        <taxon>Dikarya</taxon>
        <taxon>Ascomycota</taxon>
        <taxon>Pezizomycotina</taxon>
        <taxon>Dothideomycetes</taxon>
        <taxon>Pleosporomycetidae</taxon>
        <taxon>Pleosporales</taxon>
        <taxon>Pleosporineae</taxon>
        <taxon>Pleosporaceae</taxon>
        <taxon>Pyrenophora</taxon>
    </lineage>
</organism>
<keyword evidence="1" id="KW-0540">Nuclease</keyword>
<evidence type="ECO:0000313" key="1">
    <source>
        <dbReference type="EMBL" id="RMZ69676.1"/>
    </source>
</evidence>
<protein>
    <submittedName>
        <fullName evidence="1">Laglidadg endonuclease (Mitochondrion)</fullName>
    </submittedName>
</protein>
<keyword evidence="1" id="KW-0255">Endonuclease</keyword>
<keyword evidence="2" id="KW-1185">Reference proteome</keyword>
<name>A0A3M7M5C6_9PLEO</name>
<sequence length="41" mass="4533">MALILWADVCCRKTLDWLKLSNSGEILKLLVPSCSRKAISG</sequence>
<dbReference type="AlphaFoldDB" id="A0A3M7M5C6"/>
<accession>A0A3M7M5C6</accession>
<evidence type="ECO:0000313" key="2">
    <source>
        <dbReference type="Proteomes" id="UP000265663"/>
    </source>
</evidence>
<keyword evidence="1" id="KW-0378">Hydrolase</keyword>
<dbReference type="Proteomes" id="UP000265663">
    <property type="component" value="Unassembled WGS sequence"/>
</dbReference>
<gene>
    <name evidence="1" type="ORF">GMOD_00010353</name>
</gene>
<dbReference type="GO" id="GO:0004519">
    <property type="term" value="F:endonuclease activity"/>
    <property type="evidence" value="ECO:0007669"/>
    <property type="project" value="UniProtKB-KW"/>
</dbReference>
<proteinExistence type="predicted"/>
<reference evidence="1 2" key="1">
    <citation type="journal article" date="2014" name="PLoS ONE">
        <title>De novo Genome Assembly of the Fungal Plant Pathogen Pyrenophora semeniperda.</title>
        <authorList>
            <person name="Soliai M.M."/>
            <person name="Meyer S.E."/>
            <person name="Udall J.A."/>
            <person name="Elzinga D.E."/>
            <person name="Hermansen R.A."/>
            <person name="Bodily P.M."/>
            <person name="Hart A.A."/>
            <person name="Coleman C.E."/>
        </authorList>
    </citation>
    <scope>NUCLEOTIDE SEQUENCE [LARGE SCALE GENOMIC DNA]</scope>
    <source>
        <strain evidence="1 2">CCB06</strain>
        <tissue evidence="1">Mycelium</tissue>
    </source>
</reference>
<dbReference type="OrthoDB" id="5427881at2759"/>